<evidence type="ECO:0000259" key="1">
    <source>
        <dbReference type="PROSITE" id="PS50878"/>
    </source>
</evidence>
<proteinExistence type="predicted"/>
<dbReference type="PROSITE" id="PS50878">
    <property type="entry name" value="RT_POL"/>
    <property type="match status" value="1"/>
</dbReference>
<keyword evidence="3" id="KW-1185">Reference proteome</keyword>
<dbReference type="SUPFAM" id="SSF56672">
    <property type="entry name" value="DNA/RNA polymerases"/>
    <property type="match status" value="1"/>
</dbReference>
<dbReference type="InterPro" id="IPR043502">
    <property type="entry name" value="DNA/RNA_pol_sf"/>
</dbReference>
<dbReference type="PANTHER" id="PTHR31635">
    <property type="entry name" value="REVERSE TRANSCRIPTASE DOMAIN-CONTAINING PROTEIN-RELATED"/>
    <property type="match status" value="1"/>
</dbReference>
<reference evidence="2 3" key="1">
    <citation type="submission" date="2009-12" db="EMBL/GenBank/DDBJ databases">
        <title>The Genome Sequence of Anolis carolinensis (Green Anole Lizard).</title>
        <authorList>
            <consortium name="The Genome Sequencing Platform"/>
            <person name="Di Palma F."/>
            <person name="Alfoldi J."/>
            <person name="Heiman D."/>
            <person name="Young S."/>
            <person name="Grabherr M."/>
            <person name="Johnson J."/>
            <person name="Lander E.S."/>
            <person name="Lindblad-Toh K."/>
        </authorList>
    </citation>
    <scope>NUCLEOTIDE SEQUENCE [LARGE SCALE GENOMIC DNA]</scope>
    <source>
        <strain evidence="2 3">JBL SC #1</strain>
    </source>
</reference>
<dbReference type="InterPro" id="IPR000477">
    <property type="entry name" value="RT_dom"/>
</dbReference>
<name>A0A803SXA7_ANOCA</name>
<evidence type="ECO:0000313" key="3">
    <source>
        <dbReference type="Proteomes" id="UP000001646"/>
    </source>
</evidence>
<sequence>MTEQNRYREILAEYFQLNREEDTNIAIIWDASKAFIRGQFIQHNIRRNRDKRTKQKYLEEAAISLEDKIKNNPKDEEATFKLEALKRQIDKQQLEEIGKKMTYVKQQNFENANKVGKWLAWKMNKRKQSHCINKIQDDNNTYFERKEIEKQFVNYYRNLYTESKISKEKVTQYLGKQDIKKITESQRENLNKKIDIEELERAIKRLPNNKAPGPDGLTSIYYKLFQDILSKPLLKVMNRILEGENVPQTWENANIALIPKKDTDNFRVSNYRPISLLNVDYKIFTSILADRLKNVLIERIHEDQCGFLPGRHQKENIRILLNAIEYYEKNRQKKITFLFLDAEKAFDSVNWFCISEILSKMDIGFYFKNAIEKIYSKQRARIIINGQLSDTIEIKRGTRQGCPLSPLLFILTLERLLDAIRKNKELKGLTVKNNTFKIRAYADDVVCMIEDPTKQIKSWLEIIENFGEITGIKINREKTKILTKNISNVQKEEIQNKTGIEIAKKVKYLGIELTSSNAQLQKNNYDKKWREIKKKMERWDALHLSLLGKIAAIKMKVLAEALFLFQNLPILKNKKVLNEWQRETNKFIWRRKRARIKFHYMKDDIKRGGLGVPDFQLYYNAAALEWVKEWATLRKTRILALEGQDLNKGWHAYLWKRKGFKERNFNNHFLRKALITTWDRYKHRLYRKTPLWLSPLELEHMREIPREKWLTYKQLIKEDKHEISLKSYEDVKRIEPSISWLNYWQIKECFKIDNQIGFERNDTIWDKILKLEKKIIKILYKQLLIWETEEVYVKDNMTMWAKEFGRAINFEVWERCWQKKLRYTYSTAIKESWYKIFYRWYITPEKLAKFNKGKKGEECWKAAGRQHKEEGGRWGLWDCVCIFSSSFFFLSPPPLFLSYVQFRCNFNHYLRLVS</sequence>
<organism evidence="2 3">
    <name type="scientific">Anolis carolinensis</name>
    <name type="common">Green anole</name>
    <name type="synonym">American chameleon</name>
    <dbReference type="NCBI Taxonomy" id="28377"/>
    <lineage>
        <taxon>Eukaryota</taxon>
        <taxon>Metazoa</taxon>
        <taxon>Chordata</taxon>
        <taxon>Craniata</taxon>
        <taxon>Vertebrata</taxon>
        <taxon>Euteleostomi</taxon>
        <taxon>Lepidosauria</taxon>
        <taxon>Squamata</taxon>
        <taxon>Bifurcata</taxon>
        <taxon>Unidentata</taxon>
        <taxon>Episquamata</taxon>
        <taxon>Toxicofera</taxon>
        <taxon>Iguania</taxon>
        <taxon>Dactyloidae</taxon>
        <taxon>Anolis</taxon>
    </lineage>
</organism>
<protein>
    <recommendedName>
        <fullName evidence="1">Reverse transcriptase domain-containing protein</fullName>
    </recommendedName>
</protein>
<dbReference type="GeneTree" id="ENSGT01150000286916"/>
<accession>A0A803SXA7</accession>
<reference evidence="2" key="2">
    <citation type="submission" date="2025-08" db="UniProtKB">
        <authorList>
            <consortium name="Ensembl"/>
        </authorList>
    </citation>
    <scope>IDENTIFICATION</scope>
</reference>
<evidence type="ECO:0000313" key="2">
    <source>
        <dbReference type="Ensembl" id="ENSACAP00000027597.1"/>
    </source>
</evidence>
<feature type="domain" description="Reverse transcriptase" evidence="1">
    <location>
        <begin position="239"/>
        <end position="513"/>
    </location>
</feature>
<dbReference type="Pfam" id="PF00078">
    <property type="entry name" value="RVT_1"/>
    <property type="match status" value="1"/>
</dbReference>
<dbReference type="InParanoid" id="A0A803SXA7"/>
<reference evidence="2" key="3">
    <citation type="submission" date="2025-09" db="UniProtKB">
        <authorList>
            <consortium name="Ensembl"/>
        </authorList>
    </citation>
    <scope>IDENTIFICATION</scope>
</reference>
<dbReference type="Ensembl" id="ENSACAT00000050086.1">
    <property type="protein sequence ID" value="ENSACAP00000027597.1"/>
    <property type="gene ID" value="ENSACAG00000037093.1"/>
</dbReference>
<dbReference type="CDD" id="cd01650">
    <property type="entry name" value="RT_nLTR_like"/>
    <property type="match status" value="1"/>
</dbReference>
<dbReference type="PANTHER" id="PTHR31635:SF196">
    <property type="entry name" value="REVERSE TRANSCRIPTASE DOMAIN-CONTAINING PROTEIN-RELATED"/>
    <property type="match status" value="1"/>
</dbReference>
<dbReference type="Proteomes" id="UP000001646">
    <property type="component" value="Chromosome 1"/>
</dbReference>
<dbReference type="AlphaFoldDB" id="A0A803SXA7"/>